<organism evidence="3 4">
    <name type="scientific">Vibrio atlanticus</name>
    <dbReference type="NCBI Taxonomy" id="693153"/>
    <lineage>
        <taxon>Bacteria</taxon>
        <taxon>Pseudomonadati</taxon>
        <taxon>Pseudomonadota</taxon>
        <taxon>Gammaproteobacteria</taxon>
        <taxon>Vibrionales</taxon>
        <taxon>Vibrionaceae</taxon>
        <taxon>Vibrio</taxon>
    </lineage>
</organism>
<dbReference type="AlphaFoldDB" id="A0A1C3INJ4"/>
<evidence type="ECO:0000313" key="3">
    <source>
        <dbReference type="EMBL" id="SBS62837.1"/>
    </source>
</evidence>
<dbReference type="InterPro" id="IPR050464">
    <property type="entry name" value="Zeta_carotene_desat/Oxidored"/>
</dbReference>
<accession>A0A1C3INJ4</accession>
<evidence type="ECO:0000313" key="4">
    <source>
        <dbReference type="Proteomes" id="UP000092876"/>
    </source>
</evidence>
<gene>
    <name evidence="3" type="ORF">VAT7223_01372</name>
</gene>
<name>A0A1C3INJ4_9VIBR</name>
<proteinExistence type="predicted"/>
<protein>
    <submittedName>
        <fullName evidence="3">Protoporphyrinogen oxidase</fullName>
    </submittedName>
</protein>
<dbReference type="InterPro" id="IPR036188">
    <property type="entry name" value="FAD/NAD-bd_sf"/>
</dbReference>
<dbReference type="PANTHER" id="PTHR42923:SF3">
    <property type="entry name" value="PROTOPORPHYRINOGEN OXIDASE"/>
    <property type="match status" value="1"/>
</dbReference>
<evidence type="ECO:0000256" key="1">
    <source>
        <dbReference type="SAM" id="SignalP"/>
    </source>
</evidence>
<dbReference type="GeneID" id="94233153"/>
<dbReference type="RefSeq" id="WP_065678688.1">
    <property type="nucleotide sequence ID" value="NZ_AP025460.1"/>
</dbReference>
<dbReference type="Gene3D" id="3.90.660.10">
    <property type="match status" value="1"/>
</dbReference>
<feature type="signal peptide" evidence="1">
    <location>
        <begin position="1"/>
        <end position="23"/>
    </location>
</feature>
<dbReference type="PANTHER" id="PTHR42923">
    <property type="entry name" value="PROTOPORPHYRINOGEN OXIDASE"/>
    <property type="match status" value="1"/>
</dbReference>
<dbReference type="PRINTS" id="PR00368">
    <property type="entry name" value="FADPNR"/>
</dbReference>
<feature type="domain" description="Amine oxidase" evidence="2">
    <location>
        <begin position="38"/>
        <end position="464"/>
    </location>
</feature>
<dbReference type="EMBL" id="FLQP01000017">
    <property type="protein sequence ID" value="SBS62837.1"/>
    <property type="molecule type" value="Genomic_DNA"/>
</dbReference>
<feature type="chain" id="PRO_5008675696" evidence="1">
    <location>
        <begin position="24"/>
        <end position="471"/>
    </location>
</feature>
<keyword evidence="1" id="KW-0732">Signal</keyword>
<dbReference type="GO" id="GO:0016491">
    <property type="term" value="F:oxidoreductase activity"/>
    <property type="evidence" value="ECO:0007669"/>
    <property type="project" value="InterPro"/>
</dbReference>
<dbReference type="Proteomes" id="UP000092876">
    <property type="component" value="Unassembled WGS sequence"/>
</dbReference>
<sequence length="471" mass="52588">MKLIQLSTTIALATTLFTSNVFADEPQYEYVVIGAGSAGLSAAYKLQSLDKEFIVLERNTRPGGIAENGVRGRFHYAKGTEYLGEPEGYLADVIQDLKIPMVEIPLPMDASFFQGEMYIGDKELARLTIEQAGEQEFQKFIDLLNGVKDLKFRELRKLDNITAKQWLDDNQIPPFIQQRYKVMSRGLFGANLTDISALSFIPEAIFDYVDVEEVSDLMEPDTNGHSESWTTQTGIATIATSIAKNLDEHIRYQSSVKHIAKIKAGYQIEFNADGKVHTLTTEKVIVATPAPVAAYIANDVLTAEQIRILEQVNYAQYATVALFSETPIFNKAFDLAILDGKVITDLYDATWVERHHNPELSDVKEYIASVYLAPQGVADKSLLKNSDAEIMDIIFTELNAAVPGIKDKVSGYDIKRFYHAYPVFNKGYFTRLHQLKSSFSGVYLAGDYMSYPTFDAAFESGFEAVIQAEGE</sequence>
<dbReference type="Pfam" id="PF01593">
    <property type="entry name" value="Amino_oxidase"/>
    <property type="match status" value="1"/>
</dbReference>
<dbReference type="Gene3D" id="3.50.50.60">
    <property type="entry name" value="FAD/NAD(P)-binding domain"/>
    <property type="match status" value="2"/>
</dbReference>
<evidence type="ECO:0000259" key="2">
    <source>
        <dbReference type="Pfam" id="PF01593"/>
    </source>
</evidence>
<dbReference type="SUPFAM" id="SSF51905">
    <property type="entry name" value="FAD/NAD(P)-binding domain"/>
    <property type="match status" value="1"/>
</dbReference>
<dbReference type="Gene3D" id="1.10.405.10">
    <property type="entry name" value="Guanine Nucleotide Dissociation Inhibitor, domain 1"/>
    <property type="match status" value="1"/>
</dbReference>
<reference evidence="4" key="1">
    <citation type="submission" date="2016-06" db="EMBL/GenBank/DDBJ databases">
        <authorList>
            <person name="Rodrigo-Torres Lidia"/>
            <person name="Arahal R.David."/>
        </authorList>
    </citation>
    <scope>NUCLEOTIDE SEQUENCE [LARGE SCALE GENOMIC DNA]</scope>
    <source>
        <strain evidence="4">CECT 7223</strain>
    </source>
</reference>
<dbReference type="InterPro" id="IPR002937">
    <property type="entry name" value="Amino_oxidase"/>
</dbReference>